<evidence type="ECO:0000313" key="12">
    <source>
        <dbReference type="EMBL" id="CAB4834872.1"/>
    </source>
</evidence>
<dbReference type="AlphaFoldDB" id="A0A6J6TDD3"/>
<dbReference type="InterPro" id="IPR015876">
    <property type="entry name" value="Acyl-CoA_DS"/>
</dbReference>
<feature type="transmembrane region" description="Helical" evidence="9">
    <location>
        <begin position="149"/>
        <end position="169"/>
    </location>
</feature>
<feature type="transmembrane region" description="Helical" evidence="9">
    <location>
        <begin position="6"/>
        <end position="27"/>
    </location>
</feature>
<comment type="subcellular location">
    <subcellularLocation>
        <location evidence="1">Membrane</location>
        <topology evidence="1">Multi-pass membrane protein</topology>
    </subcellularLocation>
</comment>
<keyword evidence="3" id="KW-0276">Fatty acid metabolism</keyword>
<dbReference type="GO" id="GO:0006631">
    <property type="term" value="P:fatty acid metabolic process"/>
    <property type="evidence" value="ECO:0007669"/>
    <property type="project" value="UniProtKB-KW"/>
</dbReference>
<keyword evidence="6" id="KW-0408">Iron</keyword>
<evidence type="ECO:0000256" key="2">
    <source>
        <dbReference type="ARBA" id="ARBA00022692"/>
    </source>
</evidence>
<evidence type="ECO:0000259" key="10">
    <source>
        <dbReference type="Pfam" id="PF00487"/>
    </source>
</evidence>
<name>A0A6J6TDD3_9ZZZZ</name>
<dbReference type="EMBL" id="CAFBOS010000112">
    <property type="protein sequence ID" value="CAB5003477.1"/>
    <property type="molecule type" value="Genomic_DNA"/>
</dbReference>
<reference evidence="11" key="1">
    <citation type="submission" date="2020-05" db="EMBL/GenBank/DDBJ databases">
        <authorList>
            <person name="Chiriac C."/>
            <person name="Salcher M."/>
            <person name="Ghai R."/>
            <person name="Kavagutti S V."/>
        </authorList>
    </citation>
    <scope>NUCLEOTIDE SEQUENCE</scope>
</reference>
<evidence type="ECO:0000256" key="4">
    <source>
        <dbReference type="ARBA" id="ARBA00022989"/>
    </source>
</evidence>
<proteinExistence type="predicted"/>
<dbReference type="CDD" id="cd03505">
    <property type="entry name" value="Delta9-FADS-like"/>
    <property type="match status" value="1"/>
</dbReference>
<accession>A0A6J6TDD3</accession>
<organism evidence="11">
    <name type="scientific">freshwater metagenome</name>
    <dbReference type="NCBI Taxonomy" id="449393"/>
    <lineage>
        <taxon>unclassified sequences</taxon>
        <taxon>metagenomes</taxon>
        <taxon>ecological metagenomes</taxon>
    </lineage>
</organism>
<dbReference type="PRINTS" id="PR00075">
    <property type="entry name" value="FACDDSATRASE"/>
</dbReference>
<sequence>MLGTVLFGLLLGFCVTMVANYCTTVYLHRGLTHAALRTKPWLGATFKTVLWVTTGMRERQWVAVHRKHHAFTDETDDPHSPARIGWLRVQLTNPALYRRVARDDKQVAKYTRDLPPTRADRVLFDHALLGLAVGVVLLVFAFGWQVAAIAFPFHVVLYLGLSGSVNSIAHTFGRRTYSTSATNVQWLALITAGEGLHNNHHGAPTSARLSINQREFDPAWLSIRAMAKLGWLTVRHDTPKFVVPRISPTKV</sequence>
<evidence type="ECO:0000256" key="7">
    <source>
        <dbReference type="ARBA" id="ARBA00023098"/>
    </source>
</evidence>
<evidence type="ECO:0000256" key="3">
    <source>
        <dbReference type="ARBA" id="ARBA00022832"/>
    </source>
</evidence>
<dbReference type="GO" id="GO:0016020">
    <property type="term" value="C:membrane"/>
    <property type="evidence" value="ECO:0007669"/>
    <property type="project" value="UniProtKB-SubCell"/>
</dbReference>
<dbReference type="Pfam" id="PF00487">
    <property type="entry name" value="FA_desaturase"/>
    <property type="match status" value="1"/>
</dbReference>
<evidence type="ECO:0000256" key="6">
    <source>
        <dbReference type="ARBA" id="ARBA00023004"/>
    </source>
</evidence>
<evidence type="ECO:0000313" key="13">
    <source>
        <dbReference type="EMBL" id="CAB4926260.1"/>
    </source>
</evidence>
<keyword evidence="2 9" id="KW-0812">Transmembrane</keyword>
<keyword evidence="4 9" id="KW-1133">Transmembrane helix</keyword>
<feature type="domain" description="Fatty acid desaturase" evidence="10">
    <location>
        <begin position="7"/>
        <end position="204"/>
    </location>
</feature>
<gene>
    <name evidence="11" type="ORF">UFOPK2754_01403</name>
    <name evidence="12" type="ORF">UFOPK3139_02230</name>
    <name evidence="13" type="ORF">UFOPK3543_02385</name>
    <name evidence="14" type="ORF">UFOPK3967_01785</name>
</gene>
<evidence type="ECO:0000256" key="8">
    <source>
        <dbReference type="ARBA" id="ARBA00023136"/>
    </source>
</evidence>
<dbReference type="InterPro" id="IPR005804">
    <property type="entry name" value="FA_desaturase_dom"/>
</dbReference>
<dbReference type="EMBL" id="CAFABA010000106">
    <property type="protein sequence ID" value="CAB4834872.1"/>
    <property type="molecule type" value="Genomic_DNA"/>
</dbReference>
<keyword evidence="5" id="KW-0560">Oxidoreductase</keyword>
<evidence type="ECO:0000256" key="1">
    <source>
        <dbReference type="ARBA" id="ARBA00004141"/>
    </source>
</evidence>
<evidence type="ECO:0000256" key="9">
    <source>
        <dbReference type="SAM" id="Phobius"/>
    </source>
</evidence>
<dbReference type="PANTHER" id="PTHR11351:SF33">
    <property type="entry name" value="DELTA-9 FATTY ACID DESATURASE, DESA"/>
    <property type="match status" value="1"/>
</dbReference>
<dbReference type="PANTHER" id="PTHR11351">
    <property type="entry name" value="ACYL-COA DESATURASE"/>
    <property type="match status" value="1"/>
</dbReference>
<evidence type="ECO:0000256" key="5">
    <source>
        <dbReference type="ARBA" id="ARBA00023002"/>
    </source>
</evidence>
<feature type="transmembrane region" description="Helical" evidence="9">
    <location>
        <begin position="122"/>
        <end position="143"/>
    </location>
</feature>
<dbReference type="EMBL" id="CAFBMH010000115">
    <property type="protein sequence ID" value="CAB4926260.1"/>
    <property type="molecule type" value="Genomic_DNA"/>
</dbReference>
<dbReference type="GO" id="GO:0016717">
    <property type="term" value="F:oxidoreductase activity, acting on paired donors, with oxidation of a pair of donors resulting in the reduction of molecular oxygen to two molecules of water"/>
    <property type="evidence" value="ECO:0007669"/>
    <property type="project" value="InterPro"/>
</dbReference>
<evidence type="ECO:0000313" key="11">
    <source>
        <dbReference type="EMBL" id="CAB4744269.1"/>
    </source>
</evidence>
<protein>
    <submittedName>
        <fullName evidence="11">Unannotated protein</fullName>
    </submittedName>
</protein>
<dbReference type="EMBL" id="CAEZYR010000045">
    <property type="protein sequence ID" value="CAB4744269.1"/>
    <property type="molecule type" value="Genomic_DNA"/>
</dbReference>
<evidence type="ECO:0000313" key="14">
    <source>
        <dbReference type="EMBL" id="CAB5003477.1"/>
    </source>
</evidence>
<keyword evidence="8 9" id="KW-0472">Membrane</keyword>
<keyword evidence="7" id="KW-0443">Lipid metabolism</keyword>